<evidence type="ECO:0000313" key="5">
    <source>
        <dbReference type="EMBL" id="MFD0761610.1"/>
    </source>
</evidence>
<dbReference type="PANTHER" id="PTHR21666:SF289">
    <property type="entry name" value="L-ALA--D-GLU ENDOPEPTIDASE"/>
    <property type="match status" value="1"/>
</dbReference>
<keyword evidence="6" id="KW-1185">Reference proteome</keyword>
<dbReference type="EMBL" id="JBHTIC010000006">
    <property type="protein sequence ID" value="MFD0761610.1"/>
    <property type="molecule type" value="Genomic_DNA"/>
</dbReference>
<protein>
    <submittedName>
        <fullName evidence="5">Murein hydrolase activator EnvC family protein</fullName>
    </submittedName>
</protein>
<dbReference type="SUPFAM" id="SSF51261">
    <property type="entry name" value="Duplicated hybrid motif"/>
    <property type="match status" value="1"/>
</dbReference>
<feature type="coiled-coil region" evidence="2">
    <location>
        <begin position="168"/>
        <end position="241"/>
    </location>
</feature>
<name>A0ABW2Z5C4_9FLAO</name>
<dbReference type="PANTHER" id="PTHR21666">
    <property type="entry name" value="PEPTIDASE-RELATED"/>
    <property type="match status" value="1"/>
</dbReference>
<dbReference type="RefSeq" id="WP_298285105.1">
    <property type="nucleotide sequence ID" value="NZ_JBHTIC010000006.1"/>
</dbReference>
<feature type="chain" id="PRO_5046164910" evidence="3">
    <location>
        <begin position="23"/>
        <end position="411"/>
    </location>
</feature>
<evidence type="ECO:0000256" key="3">
    <source>
        <dbReference type="SAM" id="SignalP"/>
    </source>
</evidence>
<reference evidence="6" key="1">
    <citation type="journal article" date="2019" name="Int. J. Syst. Evol. Microbiol.">
        <title>The Global Catalogue of Microorganisms (GCM) 10K type strain sequencing project: providing services to taxonomists for standard genome sequencing and annotation.</title>
        <authorList>
            <consortium name="The Broad Institute Genomics Platform"/>
            <consortium name="The Broad Institute Genome Sequencing Center for Infectious Disease"/>
            <person name="Wu L."/>
            <person name="Ma J."/>
        </authorList>
    </citation>
    <scope>NUCLEOTIDE SEQUENCE [LARGE SCALE GENOMIC DNA]</scope>
    <source>
        <strain evidence="6">CCUG 60022</strain>
    </source>
</reference>
<feature type="signal peptide" evidence="3">
    <location>
        <begin position="1"/>
        <end position="22"/>
    </location>
</feature>
<organism evidence="5 6">
    <name type="scientific">Lutibacter aestuarii</name>
    <dbReference type="NCBI Taxonomy" id="861111"/>
    <lineage>
        <taxon>Bacteria</taxon>
        <taxon>Pseudomonadati</taxon>
        <taxon>Bacteroidota</taxon>
        <taxon>Flavobacteriia</taxon>
        <taxon>Flavobacteriales</taxon>
        <taxon>Flavobacteriaceae</taxon>
        <taxon>Lutibacter</taxon>
    </lineage>
</organism>
<evidence type="ECO:0000259" key="4">
    <source>
        <dbReference type="Pfam" id="PF01551"/>
    </source>
</evidence>
<dbReference type="Proteomes" id="UP001597032">
    <property type="component" value="Unassembled WGS sequence"/>
</dbReference>
<dbReference type="InterPro" id="IPR016047">
    <property type="entry name" value="M23ase_b-sheet_dom"/>
</dbReference>
<dbReference type="Pfam" id="PF01551">
    <property type="entry name" value="Peptidase_M23"/>
    <property type="match status" value="1"/>
</dbReference>
<proteinExistence type="predicted"/>
<dbReference type="InterPro" id="IPR011055">
    <property type="entry name" value="Dup_hybrid_motif"/>
</dbReference>
<accession>A0ABW2Z5C4</accession>
<evidence type="ECO:0000256" key="1">
    <source>
        <dbReference type="ARBA" id="ARBA00022729"/>
    </source>
</evidence>
<dbReference type="CDD" id="cd12797">
    <property type="entry name" value="M23_peptidase"/>
    <property type="match status" value="1"/>
</dbReference>
<dbReference type="InterPro" id="IPR050570">
    <property type="entry name" value="Cell_wall_metabolism_enzyme"/>
</dbReference>
<keyword evidence="5" id="KW-0378">Hydrolase</keyword>
<comment type="caution">
    <text evidence="5">The sequence shown here is derived from an EMBL/GenBank/DDBJ whole genome shotgun (WGS) entry which is preliminary data.</text>
</comment>
<evidence type="ECO:0000313" key="6">
    <source>
        <dbReference type="Proteomes" id="UP001597032"/>
    </source>
</evidence>
<feature type="domain" description="M23ase beta-sheet core" evidence="4">
    <location>
        <begin position="312"/>
        <end position="404"/>
    </location>
</feature>
<dbReference type="Gene3D" id="6.10.250.3150">
    <property type="match status" value="1"/>
</dbReference>
<sequence>MQFKLNYLFLAVALLLSVNISAQKTKRQKLEARRVQLQKDQIYINALLSNTKRKEKNLLVELKDLDGKINTRQELISIITKESNELGNEIYLNQLEINKNKRNLEALKKDYGDMIFKSYKSKSQNSRIMFLLSSDNFFQAYKRFQYMKQYTSFRKRQGEEIIEKTKELEILTDSLEVKKKQKQVLLEEKKKEQFVIEKEKKEQENLLTQIKKKENKYKRQIKQFQREESRIDAQIEKLIRDAIVASNKASGSTKTTTSSSSATFALTPEAKELASKFELNKGKLDWPVEKGYVSMYYGNQPHPIVKTATIKSNGVRITTSSGSKARAVFNGTVLAVQVMSGNKKMVYIQHGNYISIYKNLATVFVNKGDKVTTKQEIGTIFTDKVTGKTILGFVLSKNTTTENPASWIYRM</sequence>
<dbReference type="GO" id="GO:0016787">
    <property type="term" value="F:hydrolase activity"/>
    <property type="evidence" value="ECO:0007669"/>
    <property type="project" value="UniProtKB-KW"/>
</dbReference>
<gene>
    <name evidence="5" type="ORF">ACFQZW_05905</name>
</gene>
<dbReference type="Gene3D" id="2.70.70.10">
    <property type="entry name" value="Glucose Permease (Domain IIA)"/>
    <property type="match status" value="1"/>
</dbReference>
<keyword evidence="1 3" id="KW-0732">Signal</keyword>
<evidence type="ECO:0000256" key="2">
    <source>
        <dbReference type="SAM" id="Coils"/>
    </source>
</evidence>
<keyword evidence="2" id="KW-0175">Coiled coil</keyword>